<dbReference type="EMBL" id="CADCTR010001421">
    <property type="protein sequence ID" value="CAA9295407.1"/>
    <property type="molecule type" value="Genomic_DNA"/>
</dbReference>
<dbReference type="GO" id="GO:0009341">
    <property type="term" value="C:beta-galactosidase complex"/>
    <property type="evidence" value="ECO:0007669"/>
    <property type="project" value="InterPro"/>
</dbReference>
<dbReference type="SUPFAM" id="SSF52317">
    <property type="entry name" value="Class I glutamine amidotransferase-like"/>
    <property type="match status" value="1"/>
</dbReference>
<name>A0A6J4K4G9_9CHLR</name>
<dbReference type="CDD" id="cd03143">
    <property type="entry name" value="A4_beta-galactosidase_middle_domain"/>
    <property type="match status" value="1"/>
</dbReference>
<dbReference type="PANTHER" id="PTHR36447:SF2">
    <property type="entry name" value="BETA-GALACTOSIDASE YESZ"/>
    <property type="match status" value="1"/>
</dbReference>
<dbReference type="PANTHER" id="PTHR36447">
    <property type="entry name" value="BETA-GALACTOSIDASE GANA"/>
    <property type="match status" value="1"/>
</dbReference>
<dbReference type="Pfam" id="PF08533">
    <property type="entry name" value="Glyco_hydro_42C"/>
    <property type="match status" value="1"/>
</dbReference>
<protein>
    <recommendedName>
        <fullName evidence="3">beta-galactosidase</fullName>
        <ecNumber evidence="3">3.2.1.23</ecNumber>
    </recommendedName>
</protein>
<evidence type="ECO:0000256" key="7">
    <source>
        <dbReference type="ARBA" id="ARBA00023295"/>
    </source>
</evidence>
<dbReference type="Gene3D" id="2.60.40.1180">
    <property type="entry name" value="Golgi alpha-mannosidase II"/>
    <property type="match status" value="1"/>
</dbReference>
<evidence type="ECO:0000259" key="8">
    <source>
        <dbReference type="Pfam" id="PF02449"/>
    </source>
</evidence>
<keyword evidence="7 11" id="KW-0326">Glycosidase</keyword>
<dbReference type="InterPro" id="IPR029062">
    <property type="entry name" value="Class_I_gatase-like"/>
</dbReference>
<evidence type="ECO:0000256" key="6">
    <source>
        <dbReference type="ARBA" id="ARBA00022833"/>
    </source>
</evidence>
<evidence type="ECO:0000256" key="5">
    <source>
        <dbReference type="ARBA" id="ARBA00022801"/>
    </source>
</evidence>
<dbReference type="Pfam" id="PF08532">
    <property type="entry name" value="Glyco_hydro_42M"/>
    <property type="match status" value="1"/>
</dbReference>
<dbReference type="GO" id="GO:0004565">
    <property type="term" value="F:beta-galactosidase activity"/>
    <property type="evidence" value="ECO:0007669"/>
    <property type="project" value="UniProtKB-EC"/>
</dbReference>
<gene>
    <name evidence="11" type="ORF">AVDCRST_MAG93-4217</name>
</gene>
<sequence length="572" mass="64246">MNENGVRLTYGLRRAYCPSHPLYHALSRRIVTRLAEHYAERPEIVGWQIDNEFGDRCYCDICRAGFQAWLQEKYGSLDALNDAWGTVFWSHTYNDWLEVPVPLTTGGPHNPGLALDFKRFASDVYVTYQKMQIDILREHCPKDFITHNLMGFGYDQLDYFEFAKDLDFVSWDNYPRGFWDIKEHVNPSAMALSHATMRGLKRQNFWMMEQQTGPGGWDIVSVTPRPGELRLWAYQAIAHGADGMIFFRWRTARFGTEEYWHGILNHDGTPGRRYEEIKKMGLELKRMGDDVLASEVEAEVAMLLSYDARFAFQVQANNPKFSYPGHFATLYEAFHSLNVPVDIVPPDADLSSYKLVIAPALYVLDETLAERLKAFTGAGGTFLTTLRSGVKDEANAVVNMPLPGLLAELCGITIEDYDSLPEGGGQGLEFTSGFTPASEARADIWCDILVPQSAEVVACYTANYYAGEASVTLNRVGRGQAVYVGTAGNRALYDTLAPWLLNLAGVSLCFENDGLEITERSRGDTRLRFVLNHSEEERRVSAHGYDLLTDKAVEGEVSLAPKGVMVLKIEAV</sequence>
<dbReference type="GO" id="GO:0046872">
    <property type="term" value="F:metal ion binding"/>
    <property type="evidence" value="ECO:0007669"/>
    <property type="project" value="UniProtKB-KW"/>
</dbReference>
<evidence type="ECO:0000256" key="3">
    <source>
        <dbReference type="ARBA" id="ARBA00012756"/>
    </source>
</evidence>
<comment type="similarity">
    <text evidence="2">Belongs to the glycosyl hydrolase 42 family.</text>
</comment>
<reference evidence="11" key="1">
    <citation type="submission" date="2020-02" db="EMBL/GenBank/DDBJ databases">
        <authorList>
            <person name="Meier V. D."/>
        </authorList>
    </citation>
    <scope>NUCLEOTIDE SEQUENCE</scope>
    <source>
        <strain evidence="11">AVDCRST_MAG93</strain>
    </source>
</reference>
<feature type="domain" description="Glycoside hydrolase family 42 N-terminal" evidence="8">
    <location>
        <begin position="2"/>
        <end position="286"/>
    </location>
</feature>
<dbReference type="InterPro" id="IPR013739">
    <property type="entry name" value="Beta_galactosidase_C"/>
</dbReference>
<dbReference type="GO" id="GO:0006012">
    <property type="term" value="P:galactose metabolic process"/>
    <property type="evidence" value="ECO:0007669"/>
    <property type="project" value="InterPro"/>
</dbReference>
<evidence type="ECO:0000256" key="4">
    <source>
        <dbReference type="ARBA" id="ARBA00022723"/>
    </source>
</evidence>
<evidence type="ECO:0000256" key="1">
    <source>
        <dbReference type="ARBA" id="ARBA00001412"/>
    </source>
</evidence>
<accession>A0A6J4K4G9</accession>
<dbReference type="InterPro" id="IPR013738">
    <property type="entry name" value="Beta_galactosidase_Trimer"/>
</dbReference>
<keyword evidence="5 11" id="KW-0378">Hydrolase</keyword>
<dbReference type="InterPro" id="IPR013529">
    <property type="entry name" value="Glyco_hydro_42_N"/>
</dbReference>
<evidence type="ECO:0000256" key="2">
    <source>
        <dbReference type="ARBA" id="ARBA00005940"/>
    </source>
</evidence>
<dbReference type="Gene3D" id="3.20.20.80">
    <property type="entry name" value="Glycosidases"/>
    <property type="match status" value="1"/>
</dbReference>
<proteinExistence type="inferred from homology"/>
<dbReference type="Gene3D" id="3.40.50.880">
    <property type="match status" value="1"/>
</dbReference>
<dbReference type="InterPro" id="IPR003476">
    <property type="entry name" value="Glyco_hydro_42"/>
</dbReference>
<keyword evidence="6" id="KW-0862">Zinc</keyword>
<feature type="domain" description="Beta-galactosidase trimerisation" evidence="9">
    <location>
        <begin position="298"/>
        <end position="505"/>
    </location>
</feature>
<organism evidence="11">
    <name type="scientific">uncultured Chloroflexia bacterium</name>
    <dbReference type="NCBI Taxonomy" id="1672391"/>
    <lineage>
        <taxon>Bacteria</taxon>
        <taxon>Bacillati</taxon>
        <taxon>Chloroflexota</taxon>
        <taxon>Chloroflexia</taxon>
        <taxon>environmental samples</taxon>
    </lineage>
</organism>
<evidence type="ECO:0000259" key="9">
    <source>
        <dbReference type="Pfam" id="PF08532"/>
    </source>
</evidence>
<evidence type="ECO:0000259" key="10">
    <source>
        <dbReference type="Pfam" id="PF08533"/>
    </source>
</evidence>
<dbReference type="EC" id="3.2.1.23" evidence="3"/>
<dbReference type="SUPFAM" id="SSF51445">
    <property type="entry name" value="(Trans)glycosidases"/>
    <property type="match status" value="1"/>
</dbReference>
<keyword evidence="4" id="KW-0479">Metal-binding</keyword>
<evidence type="ECO:0000313" key="11">
    <source>
        <dbReference type="EMBL" id="CAA9295407.1"/>
    </source>
</evidence>
<dbReference type="Pfam" id="PF02449">
    <property type="entry name" value="Glyco_hydro_42"/>
    <property type="match status" value="1"/>
</dbReference>
<dbReference type="InterPro" id="IPR013780">
    <property type="entry name" value="Glyco_hydro_b"/>
</dbReference>
<dbReference type="InterPro" id="IPR017853">
    <property type="entry name" value="GH"/>
</dbReference>
<comment type="catalytic activity">
    <reaction evidence="1">
        <text>Hydrolysis of terminal non-reducing beta-D-galactose residues in beta-D-galactosides.</text>
        <dbReference type="EC" id="3.2.1.23"/>
    </reaction>
</comment>
<dbReference type="AlphaFoldDB" id="A0A6J4K4G9"/>
<feature type="domain" description="Beta-galactosidase C-terminal" evidence="10">
    <location>
        <begin position="514"/>
        <end position="568"/>
    </location>
</feature>